<keyword evidence="3" id="KW-0223">Dioxygenase</keyword>
<sequence length="427" mass="47752">MASARAASGAEMGARVIDQLLTEEFFQDHWERVPLHLRAADGGKDVNHLPELLSVDDVVDIIGKAGPSLKMFKHNEPSRLRSFLLAYLDGTSMIVNQADRHNQVILEFCRSLADRFFHHVFAVLYLTPPGSQAVRLHNDDQDVFLFQVWGSKRWKVRNAPQLLPYTEEMLGKDCPVPENLVDPPLLEFTMEAHDVLYIPRGYLHEAATGEEASLHITFTIPTSDYCWGVNLVKHLTGQLRSKQLPGPQRSLCQSSLAPRGAAGPAVLDDAALDEKLQELLGSLASQLSAEDVVRSFEQRMERTNDNQGRQFSMMTGGERGRPTRPPRVTEDTRVRLMPGVSCHCEPDSEMAVFSRSGDGQHLEMPILKSSSGLVCALTSKPQWVRDLPTKDPFQRLCVLQLLLEHGVLQLFLKGPEDVPEDPDEPLR</sequence>
<dbReference type="Gene3D" id="2.60.120.650">
    <property type="entry name" value="Cupin"/>
    <property type="match status" value="1"/>
</dbReference>
<keyword evidence="3" id="KW-0804">Transcription</keyword>
<evidence type="ECO:0000256" key="1">
    <source>
        <dbReference type="ARBA" id="ARBA00022723"/>
    </source>
</evidence>
<keyword evidence="1 3" id="KW-0479">Metal-binding</keyword>
<comment type="function">
    <text evidence="3">Oxygenase that can act as both a histone lysine demethylase and a ribosomal histidine hydroxylase.</text>
</comment>
<evidence type="ECO:0000256" key="2">
    <source>
        <dbReference type="ARBA" id="ARBA00023004"/>
    </source>
</evidence>
<comment type="caution">
    <text evidence="6">The sequence shown here is derived from an EMBL/GenBank/DDBJ whole genome shotgun (WGS) entry which is preliminary data.</text>
</comment>
<keyword evidence="3" id="KW-0560">Oxidoreductase</keyword>
<dbReference type="PANTHER" id="PTHR13096">
    <property type="entry name" value="MINA53 MYC INDUCED NUCLEAR ANTIGEN"/>
    <property type="match status" value="1"/>
</dbReference>
<evidence type="ECO:0000259" key="5">
    <source>
        <dbReference type="PROSITE" id="PS51184"/>
    </source>
</evidence>
<gene>
    <name evidence="6" type="ORF">PGLA1383_LOCUS4483</name>
</gene>
<dbReference type="OrthoDB" id="432643at2759"/>
<feature type="region of interest" description="Disordered" evidence="4">
    <location>
        <begin position="300"/>
        <end position="328"/>
    </location>
</feature>
<dbReference type="PANTHER" id="PTHR13096:SF8">
    <property type="entry name" value="RIBOSOMAL OXYGENASE 1"/>
    <property type="match status" value="1"/>
</dbReference>
<name>A0A813DIZ7_POLGL</name>
<dbReference type="EMBL" id="CAJNNV010001674">
    <property type="protein sequence ID" value="CAE8585562.1"/>
    <property type="molecule type" value="Genomic_DNA"/>
</dbReference>
<dbReference type="AlphaFoldDB" id="A0A813DIZ7"/>
<dbReference type="GO" id="GO:0005634">
    <property type="term" value="C:nucleus"/>
    <property type="evidence" value="ECO:0007669"/>
    <property type="project" value="UniProtKB-SubCell"/>
</dbReference>
<dbReference type="GO" id="GO:0005506">
    <property type="term" value="F:iron ion binding"/>
    <property type="evidence" value="ECO:0007669"/>
    <property type="project" value="UniProtKB-UniRule"/>
</dbReference>
<keyword evidence="3" id="KW-0539">Nucleus</keyword>
<evidence type="ECO:0000313" key="6">
    <source>
        <dbReference type="EMBL" id="CAE8585562.1"/>
    </source>
</evidence>
<dbReference type="EC" id="1.14.11.-" evidence="3"/>
<comment type="similarity">
    <text evidence="3">Belongs to the ROX family.</text>
</comment>
<evidence type="ECO:0000313" key="7">
    <source>
        <dbReference type="Proteomes" id="UP000654075"/>
    </source>
</evidence>
<dbReference type="Pfam" id="PF08007">
    <property type="entry name" value="JmjC_2"/>
    <property type="match status" value="1"/>
</dbReference>
<accession>A0A813DIZ7</accession>
<dbReference type="InterPro" id="IPR003347">
    <property type="entry name" value="JmjC_dom"/>
</dbReference>
<organism evidence="6 7">
    <name type="scientific">Polarella glacialis</name>
    <name type="common">Dinoflagellate</name>
    <dbReference type="NCBI Taxonomy" id="89957"/>
    <lineage>
        <taxon>Eukaryota</taxon>
        <taxon>Sar</taxon>
        <taxon>Alveolata</taxon>
        <taxon>Dinophyceae</taxon>
        <taxon>Suessiales</taxon>
        <taxon>Suessiaceae</taxon>
        <taxon>Polarella</taxon>
    </lineage>
</organism>
<feature type="domain" description="JmjC" evidence="5">
    <location>
        <begin position="95"/>
        <end position="239"/>
    </location>
</feature>
<reference evidence="6" key="1">
    <citation type="submission" date="2021-02" db="EMBL/GenBank/DDBJ databases">
        <authorList>
            <person name="Dougan E. K."/>
            <person name="Rhodes N."/>
            <person name="Thang M."/>
            <person name="Chan C."/>
        </authorList>
    </citation>
    <scope>NUCLEOTIDE SEQUENCE</scope>
</reference>
<comment type="subcellular location">
    <subcellularLocation>
        <location evidence="3">Nucleus</location>
    </subcellularLocation>
</comment>
<dbReference type="PROSITE" id="PS51184">
    <property type="entry name" value="JMJC"/>
    <property type="match status" value="1"/>
</dbReference>
<protein>
    <recommendedName>
        <fullName evidence="3">Bifunctional lysine-specific demethylase and histidyl-hydroxylase</fullName>
        <ecNumber evidence="3">1.14.11.-</ecNumber>
    </recommendedName>
</protein>
<dbReference type="Proteomes" id="UP000654075">
    <property type="component" value="Unassembled WGS sequence"/>
</dbReference>
<keyword evidence="3" id="KW-0805">Transcription regulation</keyword>
<evidence type="ECO:0000256" key="3">
    <source>
        <dbReference type="RuleBase" id="RU366061"/>
    </source>
</evidence>
<comment type="cofactor">
    <cofactor evidence="3">
        <name>Fe(2+)</name>
        <dbReference type="ChEBI" id="CHEBI:29033"/>
    </cofactor>
    <text evidence="3">Binds 1 Fe(2+) ion per subunit.</text>
</comment>
<dbReference type="SUPFAM" id="SSF51197">
    <property type="entry name" value="Clavaminate synthase-like"/>
    <property type="match status" value="1"/>
</dbReference>
<dbReference type="GO" id="GO:0016706">
    <property type="term" value="F:2-oxoglutarate-dependent dioxygenase activity"/>
    <property type="evidence" value="ECO:0007669"/>
    <property type="project" value="UniProtKB-UniRule"/>
</dbReference>
<proteinExistence type="inferred from homology"/>
<dbReference type="InterPro" id="IPR039994">
    <property type="entry name" value="NO66-like"/>
</dbReference>
<keyword evidence="2 3" id="KW-0408">Iron</keyword>
<keyword evidence="7" id="KW-1185">Reference proteome</keyword>
<evidence type="ECO:0000256" key="4">
    <source>
        <dbReference type="SAM" id="MobiDB-lite"/>
    </source>
</evidence>